<name>A0ABT4A6U9_9BACT</name>
<accession>A0ABT4A6U9</accession>
<dbReference type="Proteomes" id="UP001207654">
    <property type="component" value="Unassembled WGS sequence"/>
</dbReference>
<evidence type="ECO:0000313" key="3">
    <source>
        <dbReference type="Proteomes" id="UP001207654"/>
    </source>
</evidence>
<organism evidence="2 3">
    <name type="scientific">Archangium lansingense</name>
    <dbReference type="NCBI Taxonomy" id="2995310"/>
    <lineage>
        <taxon>Bacteria</taxon>
        <taxon>Pseudomonadati</taxon>
        <taxon>Myxococcota</taxon>
        <taxon>Myxococcia</taxon>
        <taxon>Myxococcales</taxon>
        <taxon>Cystobacterineae</taxon>
        <taxon>Archangiaceae</taxon>
        <taxon>Archangium</taxon>
    </lineage>
</organism>
<dbReference type="Pfam" id="PF07676">
    <property type="entry name" value="PD40"/>
    <property type="match status" value="2"/>
</dbReference>
<evidence type="ECO:0000256" key="1">
    <source>
        <dbReference type="ARBA" id="ARBA00009820"/>
    </source>
</evidence>
<dbReference type="InterPro" id="IPR011659">
    <property type="entry name" value="WD40"/>
</dbReference>
<dbReference type="SUPFAM" id="SSF69304">
    <property type="entry name" value="Tricorn protease N-terminal domain"/>
    <property type="match status" value="1"/>
</dbReference>
<evidence type="ECO:0000313" key="2">
    <source>
        <dbReference type="EMBL" id="MCY1077378.1"/>
    </source>
</evidence>
<dbReference type="Gene3D" id="2.120.10.30">
    <property type="entry name" value="TolB, C-terminal domain"/>
    <property type="match status" value="2"/>
</dbReference>
<dbReference type="RefSeq" id="WP_267536212.1">
    <property type="nucleotide sequence ID" value="NZ_JAPNKA010000001.1"/>
</dbReference>
<reference evidence="2 3" key="1">
    <citation type="submission" date="2022-11" db="EMBL/GenBank/DDBJ databases">
        <title>Minimal conservation of predation-associated metabolite biosynthetic gene clusters underscores biosynthetic potential of Myxococcota including descriptions for ten novel species: Archangium lansinium sp. nov., Myxococcus landrumus sp. nov., Nannocystis bai.</title>
        <authorList>
            <person name="Ahearne A."/>
            <person name="Stevens C."/>
            <person name="Phillips K."/>
        </authorList>
    </citation>
    <scope>NUCLEOTIDE SEQUENCE [LARGE SCALE GENOMIC DNA]</scope>
    <source>
        <strain evidence="2 3">MIWBW</strain>
    </source>
</reference>
<comment type="similarity">
    <text evidence="1">Belongs to the TolB family.</text>
</comment>
<comment type="caution">
    <text evidence="2">The sequence shown here is derived from an EMBL/GenBank/DDBJ whole genome shotgun (WGS) entry which is preliminary data.</text>
</comment>
<proteinExistence type="inferred from homology"/>
<keyword evidence="3" id="KW-1185">Reference proteome</keyword>
<gene>
    <name evidence="2" type="ORF">OV287_23180</name>
</gene>
<dbReference type="PANTHER" id="PTHR36842:SF1">
    <property type="entry name" value="PROTEIN TOLB"/>
    <property type="match status" value="1"/>
</dbReference>
<dbReference type="InterPro" id="IPR011042">
    <property type="entry name" value="6-blade_b-propeller_TolB-like"/>
</dbReference>
<dbReference type="EMBL" id="JAPNKA010000001">
    <property type="protein sequence ID" value="MCY1077378.1"/>
    <property type="molecule type" value="Genomic_DNA"/>
</dbReference>
<sequence>MPAGVTAGSPRFSPDGQRLSFDYSQSNEDSLAVVDRDGKNLQVLATGCTTFCESAWHPTSGEIYFATDDGVNAVAATGGTPRLVHEPFGFVSSVDVSPDGKYLLFDAFDPVLFALADSSEQELPTDDNVYALRFSPDGKKMLYHDYSTHSLRVRELATGATTTVLDTDNYLTGADWFPDGKRLAVISDEGLEILTLQDGAEPVRQMVKSGRALKDVDVSPDGTAIAYCVNGMRSIFVLTGF</sequence>
<protein>
    <submittedName>
        <fullName evidence="2">WD40 repeat domain-containing protein</fullName>
    </submittedName>
</protein>
<dbReference type="PANTHER" id="PTHR36842">
    <property type="entry name" value="PROTEIN TOLB HOMOLOG"/>
    <property type="match status" value="1"/>
</dbReference>